<organism evidence="2 3">
    <name type="scientific">Lepidopterella palustris CBS 459.81</name>
    <dbReference type="NCBI Taxonomy" id="1314670"/>
    <lineage>
        <taxon>Eukaryota</taxon>
        <taxon>Fungi</taxon>
        <taxon>Dikarya</taxon>
        <taxon>Ascomycota</taxon>
        <taxon>Pezizomycotina</taxon>
        <taxon>Dothideomycetes</taxon>
        <taxon>Pleosporomycetidae</taxon>
        <taxon>Mytilinidiales</taxon>
        <taxon>Argynnaceae</taxon>
        <taxon>Lepidopterella</taxon>
    </lineage>
</organism>
<name>A0A8E2EEA8_9PEZI</name>
<evidence type="ECO:0008006" key="4">
    <source>
        <dbReference type="Google" id="ProtNLM"/>
    </source>
</evidence>
<evidence type="ECO:0000313" key="3">
    <source>
        <dbReference type="Proteomes" id="UP000250266"/>
    </source>
</evidence>
<dbReference type="PANTHER" id="PTHR34861:SF10">
    <property type="entry name" value="CYCLASE"/>
    <property type="match status" value="1"/>
</dbReference>
<dbReference type="Proteomes" id="UP000250266">
    <property type="component" value="Unassembled WGS sequence"/>
</dbReference>
<evidence type="ECO:0000256" key="1">
    <source>
        <dbReference type="ARBA" id="ARBA00007865"/>
    </source>
</evidence>
<dbReference type="GO" id="GO:0004061">
    <property type="term" value="F:arylformamidase activity"/>
    <property type="evidence" value="ECO:0007669"/>
    <property type="project" value="InterPro"/>
</dbReference>
<accession>A0A8E2EEA8</accession>
<dbReference type="InterPro" id="IPR007325">
    <property type="entry name" value="KFase/CYL"/>
</dbReference>
<proteinExistence type="inferred from homology"/>
<dbReference type="PANTHER" id="PTHR34861">
    <property type="match status" value="1"/>
</dbReference>
<dbReference type="EMBL" id="KV744887">
    <property type="protein sequence ID" value="OCK82447.1"/>
    <property type="molecule type" value="Genomic_DNA"/>
</dbReference>
<dbReference type="SUPFAM" id="SSF102198">
    <property type="entry name" value="Putative cyclase"/>
    <property type="match status" value="1"/>
</dbReference>
<sequence length="334" mass="37551">MAFSLHDRIDSLPSFDELPKVADLPQGCTWGFWDRGGVKDELGTLNLLTPEVVREAYKELSEGVSVSLGWQLNKPAAPNFNRTPLKHTLLDHNDFSPYHGFDDEVTFNTQCSSQWDGLRHHSQGTTRKFYNGITKAEFKDSNVLGIDRWSTRGGIVARGVLVDYVAYAARHSISYSPITTHRIPHTALIAAAEEQGMEFKQGDMLLVRSGFTKWYNSMSETEEDRRARDEITASKFEYVGVEPTEESVRWMWERHFSAVAGDAPAWECLPYKPGGLLFHDFFLSLWGTPIGEFWDLEELAATCERLGRWSFLVTSAPLNVPGGVASPPNALALF</sequence>
<evidence type="ECO:0000313" key="2">
    <source>
        <dbReference type="EMBL" id="OCK82447.1"/>
    </source>
</evidence>
<dbReference type="Gene3D" id="3.50.30.50">
    <property type="entry name" value="Putative cyclase"/>
    <property type="match status" value="1"/>
</dbReference>
<keyword evidence="3" id="KW-1185">Reference proteome</keyword>
<comment type="similarity">
    <text evidence="1">Belongs to the Cyclase 1 superfamily.</text>
</comment>
<dbReference type="AlphaFoldDB" id="A0A8E2EEA8"/>
<protein>
    <recommendedName>
        <fullName evidence="4">Cyclase</fullName>
    </recommendedName>
</protein>
<dbReference type="Pfam" id="PF04199">
    <property type="entry name" value="Cyclase"/>
    <property type="match status" value="1"/>
</dbReference>
<dbReference type="GO" id="GO:0019441">
    <property type="term" value="P:L-tryptophan catabolic process to kynurenine"/>
    <property type="evidence" value="ECO:0007669"/>
    <property type="project" value="InterPro"/>
</dbReference>
<dbReference type="OrthoDB" id="5396at2759"/>
<dbReference type="InterPro" id="IPR037175">
    <property type="entry name" value="KFase_sf"/>
</dbReference>
<gene>
    <name evidence="2" type="ORF">K432DRAFT_433465</name>
</gene>
<reference evidence="2 3" key="1">
    <citation type="journal article" date="2016" name="Nat. Commun.">
        <title>Ectomycorrhizal ecology is imprinted in the genome of the dominant symbiotic fungus Cenococcum geophilum.</title>
        <authorList>
            <consortium name="DOE Joint Genome Institute"/>
            <person name="Peter M."/>
            <person name="Kohler A."/>
            <person name="Ohm R.A."/>
            <person name="Kuo A."/>
            <person name="Krutzmann J."/>
            <person name="Morin E."/>
            <person name="Arend M."/>
            <person name="Barry K.W."/>
            <person name="Binder M."/>
            <person name="Choi C."/>
            <person name="Clum A."/>
            <person name="Copeland A."/>
            <person name="Grisel N."/>
            <person name="Haridas S."/>
            <person name="Kipfer T."/>
            <person name="LaButti K."/>
            <person name="Lindquist E."/>
            <person name="Lipzen A."/>
            <person name="Maire R."/>
            <person name="Meier B."/>
            <person name="Mihaltcheva S."/>
            <person name="Molinier V."/>
            <person name="Murat C."/>
            <person name="Poggeler S."/>
            <person name="Quandt C.A."/>
            <person name="Sperisen C."/>
            <person name="Tritt A."/>
            <person name="Tisserant E."/>
            <person name="Crous P.W."/>
            <person name="Henrissat B."/>
            <person name="Nehls U."/>
            <person name="Egli S."/>
            <person name="Spatafora J.W."/>
            <person name="Grigoriev I.V."/>
            <person name="Martin F.M."/>
        </authorList>
    </citation>
    <scope>NUCLEOTIDE SEQUENCE [LARGE SCALE GENOMIC DNA]</scope>
    <source>
        <strain evidence="2 3">CBS 459.81</strain>
    </source>
</reference>